<feature type="compositionally biased region" description="Polar residues" evidence="1">
    <location>
        <begin position="58"/>
        <end position="73"/>
    </location>
</feature>
<organism evidence="2">
    <name type="scientific">Zea mays</name>
    <name type="common">Maize</name>
    <dbReference type="NCBI Taxonomy" id="4577"/>
    <lineage>
        <taxon>Eukaryota</taxon>
        <taxon>Viridiplantae</taxon>
        <taxon>Streptophyta</taxon>
        <taxon>Embryophyta</taxon>
        <taxon>Tracheophyta</taxon>
        <taxon>Spermatophyta</taxon>
        <taxon>Magnoliopsida</taxon>
        <taxon>Liliopsida</taxon>
        <taxon>Poales</taxon>
        <taxon>Poaceae</taxon>
        <taxon>PACMAD clade</taxon>
        <taxon>Panicoideae</taxon>
        <taxon>Andropogonodae</taxon>
        <taxon>Andropogoneae</taxon>
        <taxon>Tripsacinae</taxon>
        <taxon>Zea</taxon>
    </lineage>
</organism>
<protein>
    <submittedName>
        <fullName evidence="2">Protein RER1B</fullName>
    </submittedName>
</protein>
<sequence length="130" mass="14487">MTQMFEHIAVDGSTSCALGEFYDVENHETEVDGIDGVDFGTFEADCDAQYDEFVSPFASGSKSTQSKRGVSTQSKKRASPTVVNSPLKRSKNPMVKVMNKIHNTLEINCNISNKVMLGEYRYESIKQCME</sequence>
<evidence type="ECO:0000313" key="2">
    <source>
        <dbReference type="EMBL" id="AQK81021.1"/>
    </source>
</evidence>
<accession>A0A1D6LN80</accession>
<name>A0A1D6LN80_MAIZE</name>
<reference evidence="2" key="1">
    <citation type="submission" date="2015-12" db="EMBL/GenBank/DDBJ databases">
        <title>Update maize B73 reference genome by single molecule sequencing technologies.</title>
        <authorList>
            <consortium name="Maize Genome Sequencing Project"/>
            <person name="Ware D."/>
        </authorList>
    </citation>
    <scope>NUCLEOTIDE SEQUENCE</scope>
    <source>
        <tissue evidence="2">Seedling</tissue>
    </source>
</reference>
<proteinExistence type="predicted"/>
<dbReference type="EMBL" id="CM000782">
    <property type="protein sequence ID" value="AQK81021.1"/>
    <property type="molecule type" value="Genomic_DNA"/>
</dbReference>
<dbReference type="AlphaFoldDB" id="A0A1D6LN80"/>
<gene>
    <name evidence="2" type="ORF">ZEAMMB73_Zm00001d036443</name>
</gene>
<evidence type="ECO:0000256" key="1">
    <source>
        <dbReference type="SAM" id="MobiDB-lite"/>
    </source>
</evidence>
<feature type="region of interest" description="Disordered" evidence="1">
    <location>
        <begin position="57"/>
        <end position="91"/>
    </location>
</feature>